<organism evidence="1 2">
    <name type="scientific">Streptomyces griseocarneus</name>
    <dbReference type="NCBI Taxonomy" id="51201"/>
    <lineage>
        <taxon>Bacteria</taxon>
        <taxon>Bacillati</taxon>
        <taxon>Actinomycetota</taxon>
        <taxon>Actinomycetes</taxon>
        <taxon>Kitasatosporales</taxon>
        <taxon>Streptomycetaceae</taxon>
        <taxon>Streptomyces</taxon>
    </lineage>
</organism>
<reference evidence="1 2" key="1">
    <citation type="submission" date="2021-03" db="EMBL/GenBank/DDBJ databases">
        <title>Streptomyces strains.</title>
        <authorList>
            <person name="Lund M.B."/>
            <person name="Toerring T."/>
        </authorList>
    </citation>
    <scope>NUCLEOTIDE SEQUENCE [LARGE SCALE GENOMIC DNA]</scope>
    <source>
        <strain evidence="1 2">KCC S-1010</strain>
    </source>
</reference>
<accession>A0ABX7RRB7</accession>
<proteinExistence type="predicted"/>
<keyword evidence="2" id="KW-1185">Reference proteome</keyword>
<sequence>MRRQDTRNGAWALTTRQEIHRDDFDRTGELLSWIATKAADAHRHFDGRDVHLGWIRFCEEVQPKPLVVRDGAAVWPL</sequence>
<dbReference type="EMBL" id="CP071595">
    <property type="protein sequence ID" value="QSY49908.1"/>
    <property type="molecule type" value="Genomic_DNA"/>
</dbReference>
<evidence type="ECO:0000313" key="1">
    <source>
        <dbReference type="EMBL" id="QSY49908.1"/>
    </source>
</evidence>
<protein>
    <submittedName>
        <fullName evidence="1">Uncharacterized protein</fullName>
    </submittedName>
</protein>
<dbReference type="Proteomes" id="UP000671836">
    <property type="component" value="Chromosome"/>
</dbReference>
<gene>
    <name evidence="1" type="ORF">J3S04_02105</name>
</gene>
<dbReference type="RefSeq" id="WP_086570362.1">
    <property type="nucleotide sequence ID" value="NZ_CP071595.1"/>
</dbReference>
<name>A0ABX7RRB7_9ACTN</name>
<evidence type="ECO:0000313" key="2">
    <source>
        <dbReference type="Proteomes" id="UP000671836"/>
    </source>
</evidence>